<evidence type="ECO:0000313" key="1">
    <source>
        <dbReference type="EnsemblPlants" id="OGLUM02G16730.1"/>
    </source>
</evidence>
<evidence type="ECO:0000313" key="2">
    <source>
        <dbReference type="Proteomes" id="UP000026961"/>
    </source>
</evidence>
<name>A0A0D9YS90_9ORYZ</name>
<dbReference type="HOGENOM" id="CLU_2761893_0_0_1"/>
<accession>A0A0D9YS90</accession>
<protein>
    <submittedName>
        <fullName evidence="1">Uncharacterized protein</fullName>
    </submittedName>
</protein>
<dbReference type="Gramene" id="OGLUM02G16730.1">
    <property type="protein sequence ID" value="OGLUM02G16730.1"/>
    <property type="gene ID" value="OGLUM02G16730"/>
</dbReference>
<dbReference type="EnsemblPlants" id="OGLUM02G16730.1">
    <property type="protein sequence ID" value="OGLUM02G16730.1"/>
    <property type="gene ID" value="OGLUM02G16730"/>
</dbReference>
<keyword evidence="2" id="KW-1185">Reference proteome</keyword>
<sequence>MDELLSEQRTLFKFSARDFPEPYNENGFSGVSSLPSLREVMLKGDHNEELMKNLRDQIALNQNEPILKGA</sequence>
<dbReference type="Proteomes" id="UP000026961">
    <property type="component" value="Chromosome 2"/>
</dbReference>
<organism evidence="1">
    <name type="scientific">Oryza glumipatula</name>
    <dbReference type="NCBI Taxonomy" id="40148"/>
    <lineage>
        <taxon>Eukaryota</taxon>
        <taxon>Viridiplantae</taxon>
        <taxon>Streptophyta</taxon>
        <taxon>Embryophyta</taxon>
        <taxon>Tracheophyta</taxon>
        <taxon>Spermatophyta</taxon>
        <taxon>Magnoliopsida</taxon>
        <taxon>Liliopsida</taxon>
        <taxon>Poales</taxon>
        <taxon>Poaceae</taxon>
        <taxon>BOP clade</taxon>
        <taxon>Oryzoideae</taxon>
        <taxon>Oryzeae</taxon>
        <taxon>Oryzinae</taxon>
        <taxon>Oryza</taxon>
    </lineage>
</organism>
<dbReference type="AlphaFoldDB" id="A0A0D9YS90"/>
<proteinExistence type="predicted"/>
<reference evidence="1" key="1">
    <citation type="submission" date="2015-04" db="UniProtKB">
        <authorList>
            <consortium name="EnsemblPlants"/>
        </authorList>
    </citation>
    <scope>IDENTIFICATION</scope>
</reference>
<reference evidence="1" key="2">
    <citation type="submission" date="2018-05" db="EMBL/GenBank/DDBJ databases">
        <title>OgluRS3 (Oryza glumaepatula Reference Sequence Version 3).</title>
        <authorList>
            <person name="Zhang J."/>
            <person name="Kudrna D."/>
            <person name="Lee S."/>
            <person name="Talag J."/>
            <person name="Welchert J."/>
            <person name="Wing R.A."/>
        </authorList>
    </citation>
    <scope>NUCLEOTIDE SEQUENCE [LARGE SCALE GENOMIC DNA]</scope>
</reference>